<evidence type="ECO:0000256" key="2">
    <source>
        <dbReference type="ARBA" id="ARBA00022679"/>
    </source>
</evidence>
<accession>A0A2H9MMK6</accession>
<dbReference type="EMBL" id="PEUT01000056">
    <property type="protein sequence ID" value="PIV13536.1"/>
    <property type="molecule type" value="Genomic_DNA"/>
</dbReference>
<accession>A0A2H9QSE8</accession>
<evidence type="ECO:0000313" key="10">
    <source>
        <dbReference type="EMBL" id="PIV46397.1"/>
    </source>
</evidence>
<keyword evidence="3" id="KW-0819">tRNA processing</keyword>
<proteinExistence type="predicted"/>
<dbReference type="InterPro" id="IPR043129">
    <property type="entry name" value="ATPase_NBD"/>
</dbReference>
<dbReference type="GO" id="GO:0061711">
    <property type="term" value="F:tRNA N(6)-L-threonylcarbamoyladenine synthase activity"/>
    <property type="evidence" value="ECO:0007669"/>
    <property type="project" value="UniProtKB-EC"/>
</dbReference>
<accession>A0A2H9N246</accession>
<evidence type="ECO:0000259" key="7">
    <source>
        <dbReference type="Pfam" id="PF00814"/>
    </source>
</evidence>
<evidence type="ECO:0000313" key="17">
    <source>
        <dbReference type="Proteomes" id="UP000228888"/>
    </source>
</evidence>
<gene>
    <name evidence="15" type="ORF">CO072_00815</name>
    <name evidence="14" type="ORF">CO124_01065</name>
    <name evidence="10" type="ORF">COS22_01535</name>
    <name evidence="9" type="ORF">COS45_02465</name>
    <name evidence="11" type="ORF">COW47_00865</name>
    <name evidence="8" type="ORF">COW69_00630</name>
    <name evidence="13" type="ORF">COY63_00010</name>
    <name evidence="12" type="ORF">COZ66_02010</name>
</gene>
<evidence type="ECO:0000313" key="16">
    <source>
        <dbReference type="Proteomes" id="UP000228874"/>
    </source>
</evidence>
<accession>A0A2H9M8J7</accession>
<dbReference type="EMBL" id="PFMG01000001">
    <property type="protein sequence ID" value="PIZ00063.1"/>
    <property type="molecule type" value="Genomic_DNA"/>
</dbReference>
<keyword evidence="2" id="KW-0808">Transferase</keyword>
<evidence type="ECO:0000256" key="3">
    <source>
        <dbReference type="ARBA" id="ARBA00022694"/>
    </source>
</evidence>
<evidence type="ECO:0000313" key="15">
    <source>
        <dbReference type="EMBL" id="PJC01560.1"/>
    </source>
</evidence>
<dbReference type="EMBL" id="PFFF01000024">
    <property type="protein sequence ID" value="PIV89771.1"/>
    <property type="molecule type" value="Genomic_DNA"/>
</dbReference>
<evidence type="ECO:0000313" key="12">
    <source>
        <dbReference type="EMBL" id="PIX27979.1"/>
    </source>
</evidence>
<sequence>MFVLGIESTAHTFGIGICNEKGDILANEYNTYVPKSGGIIPAEAAKHHIKVKRILLKKALKKAKLSLADLDLIVFSQGPGLSPCLVVGRDFALELAKKNKKSVIGVNHCVAHIEIGLLFNALKNPIIGFFSGANSQIVCFAPKYKKINSTEMLKRKEKYIVIGETLDSGLGNSLDKLGRQLNLPFPAGPKIEELAKTGKYIELPYTVKGMNFAFAGLVTSAINKYKQGSKIEDVCFSFQETAFAEVVEVCERALSFSKSKELLFVGGVAANQRLQQMFKIMCLERGAKFYTVSKKFAGDNGAMIAWAGLKKFKKERKTKNLDIRPTWRIDQK</sequence>
<evidence type="ECO:0000313" key="8">
    <source>
        <dbReference type="EMBL" id="PIN66703.1"/>
    </source>
</evidence>
<evidence type="ECO:0000313" key="13">
    <source>
        <dbReference type="EMBL" id="PIZ00063.1"/>
    </source>
</evidence>
<dbReference type="EMBL" id="PCUF01000006">
    <property type="protein sequence ID" value="PIN66703.1"/>
    <property type="molecule type" value="Genomic_DNA"/>
</dbReference>
<reference evidence="16 17" key="2">
    <citation type="submission" date="2017-09" db="EMBL/GenBank/DDBJ databases">
        <title>Depth-based differentiation of microbial function through sediment-hosted aquifers and enrichment of novel symbionts in the deep terrestrial subsurface.</title>
        <authorList>
            <person name="Probst A.J."/>
            <person name="Ladd B."/>
            <person name="Jarett J.K."/>
            <person name="Geller-Mcgrath D.E."/>
            <person name="Sieber C.M.K."/>
            <person name="Emerson J.B."/>
            <person name="Anantharaman K."/>
            <person name="Thomas B.C."/>
            <person name="Malmstrom R."/>
            <person name="Stieglmeier M."/>
            <person name="Klingl A."/>
            <person name="Woyke T."/>
            <person name="Ryan C.M."/>
            <person name="Banfield J.F."/>
        </authorList>
    </citation>
    <scope>NUCLEOTIDE SEQUENCE [LARGE SCALE GENOMIC DNA]</scope>
</reference>
<dbReference type="GO" id="GO:0046872">
    <property type="term" value="F:metal ion binding"/>
    <property type="evidence" value="ECO:0007669"/>
    <property type="project" value="UniProtKB-KW"/>
</dbReference>
<comment type="caution">
    <text evidence="8">The sequence shown here is derived from an EMBL/GenBank/DDBJ whole genome shotgun (WGS) entry which is preliminary data.</text>
</comment>
<dbReference type="EC" id="2.3.1.234" evidence="1"/>
<accession>A0A2H9M1N9</accession>
<dbReference type="SUPFAM" id="SSF53067">
    <property type="entry name" value="Actin-like ATPase domain"/>
    <property type="match status" value="1"/>
</dbReference>
<dbReference type="GO" id="GO:0008033">
    <property type="term" value="P:tRNA processing"/>
    <property type="evidence" value="ECO:0007669"/>
    <property type="project" value="UniProtKB-KW"/>
</dbReference>
<dbReference type="AlphaFoldDB" id="A0A2G9LJH7"/>
<dbReference type="Proteomes" id="UP000231449">
    <property type="component" value="Unassembled WGS sequence"/>
</dbReference>
<evidence type="ECO:0000313" key="14">
    <source>
        <dbReference type="EMBL" id="PJB04135.1"/>
    </source>
</evidence>
<evidence type="ECO:0000256" key="4">
    <source>
        <dbReference type="ARBA" id="ARBA00022723"/>
    </source>
</evidence>
<evidence type="ECO:0000256" key="5">
    <source>
        <dbReference type="ARBA" id="ARBA00023315"/>
    </source>
</evidence>
<dbReference type="Proteomes" id="UP000228874">
    <property type="component" value="Unassembled WGS sequence"/>
</dbReference>
<dbReference type="EMBL" id="PFUW01000017">
    <property type="protein sequence ID" value="PJB04135.1"/>
    <property type="molecule type" value="Genomic_DNA"/>
</dbReference>
<accession>A0A2H9P982</accession>
<dbReference type="Proteomes" id="UP000228989">
    <property type="component" value="Unassembled WGS sequence"/>
</dbReference>
<dbReference type="Proteomes" id="UP000229789">
    <property type="component" value="Unassembled WGS sequence"/>
</dbReference>
<accession>A0A2H9RDA7</accession>
<dbReference type="PRINTS" id="PR00789">
    <property type="entry name" value="OSIALOPTASE"/>
</dbReference>
<name>A0A2G9LJH7_HUBC1</name>
<dbReference type="Gene3D" id="3.30.420.40">
    <property type="match status" value="2"/>
</dbReference>
<dbReference type="EMBL" id="PFIH01000049">
    <property type="protein sequence ID" value="PIX27979.1"/>
    <property type="molecule type" value="Genomic_DNA"/>
</dbReference>
<keyword evidence="4" id="KW-0479">Metal-binding</keyword>
<evidence type="ECO:0000256" key="1">
    <source>
        <dbReference type="ARBA" id="ARBA00012156"/>
    </source>
</evidence>
<dbReference type="Proteomes" id="UP000228888">
    <property type="component" value="Unassembled WGS sequence"/>
</dbReference>
<dbReference type="GO" id="GO:0005737">
    <property type="term" value="C:cytoplasm"/>
    <property type="evidence" value="ECO:0007669"/>
    <property type="project" value="TreeGrafter"/>
</dbReference>
<dbReference type="Proteomes" id="UP000230477">
    <property type="component" value="Unassembled WGS sequence"/>
</dbReference>
<dbReference type="PANTHER" id="PTHR11735:SF14">
    <property type="entry name" value="TRNA N6-ADENOSINE THREONYLCARBAMOYLTRANSFERASE"/>
    <property type="match status" value="1"/>
</dbReference>
<keyword evidence="5" id="KW-0012">Acyltransferase</keyword>
<evidence type="ECO:0000256" key="6">
    <source>
        <dbReference type="ARBA" id="ARBA00048117"/>
    </source>
</evidence>
<organism evidence="8 18">
    <name type="scientific">Huberarchaeum crystalense</name>
    <dbReference type="NCBI Taxonomy" id="2014257"/>
    <lineage>
        <taxon>Archaea</taxon>
        <taxon>Candidatus Huberarchaeota</taxon>
        <taxon>Candidatus Huberarchaeia</taxon>
        <taxon>Candidatus Huberarchaeales</taxon>
        <taxon>Candidatus Huberarchaeaceae</taxon>
        <taxon>Candidatus Huberarchaeum</taxon>
    </lineage>
</organism>
<reference evidence="8 18" key="1">
    <citation type="submission" date="2017-09" db="EMBL/GenBank/DDBJ databases">
        <title>Depth-based differentiation of microbial function through sediment-hosted aquifers and enrichment of novel symbionts in the deep terrestrial subsurface.</title>
        <authorList>
            <person name="Probst A.J."/>
            <person name="Ladd B."/>
            <person name="Jarett J.K."/>
            <person name="Geller-Mcgrath D.E."/>
            <person name="Sieber C.M."/>
            <person name="Emerson J.B."/>
            <person name="Anantharaman K."/>
            <person name="Thomas B.C."/>
            <person name="Malmstrom R."/>
            <person name="Stieglmeier M."/>
            <person name="Klingl A."/>
            <person name="Woyke T."/>
            <person name="Ryan C.M."/>
            <person name="Banfield J.F."/>
        </authorList>
    </citation>
    <scope>NUCLEOTIDE SEQUENCE [LARGE SCALE GENOMIC DNA]</scope>
    <source>
        <strain evidence="10">CG02_land_8_20_14_3_00_31_209</strain>
        <strain evidence="9">CG03_land_8_20_14_0_80_31_114</strain>
        <strain evidence="11">CG17_big_fil_post_rev_8_21_14_2_50_31_73</strain>
        <strain evidence="8">CG18_big_fil_WC_8_21_14_2_50_31_19</strain>
        <strain evidence="13">CG_4_10_14_0_8_um_filter_31_133</strain>
        <strain evidence="12">CG_4_8_14_3_um_filter</strain>
        <strain evidence="15">CG_4_9_14_0_8_um_filter_31_21</strain>
        <strain evidence="14">CG_4_9_14_3_um_filter_31_125</strain>
    </source>
</reference>
<dbReference type="InterPro" id="IPR017861">
    <property type="entry name" value="KAE1/TsaD"/>
</dbReference>
<dbReference type="PANTHER" id="PTHR11735">
    <property type="entry name" value="TRNA N6-ADENOSINE THREONYLCARBAMOYLTRANSFERASE"/>
    <property type="match status" value="1"/>
</dbReference>
<dbReference type="NCBIfam" id="TIGR03722">
    <property type="entry name" value="arch_KAE1"/>
    <property type="match status" value="1"/>
</dbReference>
<dbReference type="EMBL" id="PFSX01000022">
    <property type="protein sequence ID" value="PJC01560.1"/>
    <property type="molecule type" value="Genomic_DNA"/>
</dbReference>
<evidence type="ECO:0000313" key="11">
    <source>
        <dbReference type="EMBL" id="PIV89771.1"/>
    </source>
</evidence>
<dbReference type="NCBIfam" id="TIGR00329">
    <property type="entry name" value="gcp_kae1"/>
    <property type="match status" value="1"/>
</dbReference>
<feature type="domain" description="Gcp-like" evidence="7">
    <location>
        <begin position="26"/>
        <end position="306"/>
    </location>
</feature>
<evidence type="ECO:0000313" key="9">
    <source>
        <dbReference type="EMBL" id="PIV13536.1"/>
    </source>
</evidence>
<dbReference type="GO" id="GO:0000408">
    <property type="term" value="C:EKC/KEOPS complex"/>
    <property type="evidence" value="ECO:0007669"/>
    <property type="project" value="TreeGrafter"/>
</dbReference>
<comment type="catalytic activity">
    <reaction evidence="6">
        <text>L-threonylcarbamoyladenylate + adenosine(37) in tRNA = N(6)-L-threonylcarbamoyladenosine(37) in tRNA + AMP + H(+)</text>
        <dbReference type="Rhea" id="RHEA:37059"/>
        <dbReference type="Rhea" id="RHEA-COMP:10162"/>
        <dbReference type="Rhea" id="RHEA-COMP:10163"/>
        <dbReference type="ChEBI" id="CHEBI:15378"/>
        <dbReference type="ChEBI" id="CHEBI:73682"/>
        <dbReference type="ChEBI" id="CHEBI:74411"/>
        <dbReference type="ChEBI" id="CHEBI:74418"/>
        <dbReference type="ChEBI" id="CHEBI:456215"/>
        <dbReference type="EC" id="2.3.1.234"/>
    </reaction>
</comment>
<dbReference type="Pfam" id="PF00814">
    <property type="entry name" value="TsaD"/>
    <property type="match status" value="1"/>
</dbReference>
<evidence type="ECO:0000313" key="18">
    <source>
        <dbReference type="Proteomes" id="UP000229789"/>
    </source>
</evidence>
<dbReference type="InterPro" id="IPR000905">
    <property type="entry name" value="Gcp-like_dom"/>
</dbReference>
<protein>
    <recommendedName>
        <fullName evidence="1">N(6)-L-threonylcarbamoyladenine synthase</fullName>
        <ecNumber evidence="1">2.3.1.234</ecNumber>
    </recommendedName>
</protein>
<dbReference type="EMBL" id="PETW01000026">
    <property type="protein sequence ID" value="PIV46397.1"/>
    <property type="molecule type" value="Genomic_DNA"/>
</dbReference>
<dbReference type="Proteomes" id="UP000231232">
    <property type="component" value="Unassembled WGS sequence"/>
</dbReference>
<dbReference type="Proteomes" id="UP000230713">
    <property type="component" value="Unassembled WGS sequence"/>
</dbReference>
<accession>A0A2G9LJH7</accession>